<organism evidence="2 3">
    <name type="scientific">Afipia massiliensis</name>
    <dbReference type="NCBI Taxonomy" id="211460"/>
    <lineage>
        <taxon>Bacteria</taxon>
        <taxon>Pseudomonadati</taxon>
        <taxon>Pseudomonadota</taxon>
        <taxon>Alphaproteobacteria</taxon>
        <taxon>Hyphomicrobiales</taxon>
        <taxon>Nitrobacteraceae</taxon>
        <taxon>Afipia</taxon>
    </lineage>
</organism>
<keyword evidence="1" id="KW-0812">Transmembrane</keyword>
<protein>
    <recommendedName>
        <fullName evidence="4">DUF1772 domain-containing protein</fullName>
    </recommendedName>
</protein>
<accession>A0A840N2Q0</accession>
<name>A0A840N2Q0_9BRAD</name>
<dbReference type="EMBL" id="JACHIJ010000007">
    <property type="protein sequence ID" value="MBB5054363.1"/>
    <property type="molecule type" value="Genomic_DNA"/>
</dbReference>
<dbReference type="InterPro" id="IPR013901">
    <property type="entry name" value="Anthrone_oxy"/>
</dbReference>
<dbReference type="RefSeq" id="WP_184088483.1">
    <property type="nucleotide sequence ID" value="NZ_JACHIJ010000007.1"/>
</dbReference>
<comment type="caution">
    <text evidence="2">The sequence shown here is derived from an EMBL/GenBank/DDBJ whole genome shotgun (WGS) entry which is preliminary data.</text>
</comment>
<dbReference type="Pfam" id="PF08592">
    <property type="entry name" value="Anthrone_oxy"/>
    <property type="match status" value="1"/>
</dbReference>
<reference evidence="2 3" key="1">
    <citation type="submission" date="2020-08" db="EMBL/GenBank/DDBJ databases">
        <title>Genomic Encyclopedia of Type Strains, Phase IV (KMG-IV): sequencing the most valuable type-strain genomes for metagenomic binning, comparative biology and taxonomic classification.</title>
        <authorList>
            <person name="Goeker M."/>
        </authorList>
    </citation>
    <scope>NUCLEOTIDE SEQUENCE [LARGE SCALE GENOMIC DNA]</scope>
    <source>
        <strain evidence="2 3">DSM 17498</strain>
    </source>
</reference>
<dbReference type="PANTHER" id="PTHR36535:SF1">
    <property type="entry name" value="DUF1772 DOMAIN-CONTAINING PROTEIN"/>
    <property type="match status" value="1"/>
</dbReference>
<sequence length="143" mass="15632">MFAGQLALTAAGLFAGAAFYVGFAEQPARLHLDDRALLTEWKPSYTRGFAMQAPMAIVGFLLGILAWWQTGQWLWLIGGAVLVANWPYTLLVIMPTNNKLMAMEPVNAGPETRALIETWARLHAGRTLLGVAATLTFLWASIT</sequence>
<gene>
    <name evidence="2" type="ORF">HNQ36_004365</name>
</gene>
<dbReference type="AlphaFoldDB" id="A0A840N2Q0"/>
<dbReference type="Proteomes" id="UP000521227">
    <property type="component" value="Unassembled WGS sequence"/>
</dbReference>
<evidence type="ECO:0000313" key="2">
    <source>
        <dbReference type="EMBL" id="MBB5054363.1"/>
    </source>
</evidence>
<feature type="transmembrane region" description="Helical" evidence="1">
    <location>
        <begin position="48"/>
        <end position="68"/>
    </location>
</feature>
<evidence type="ECO:0000256" key="1">
    <source>
        <dbReference type="SAM" id="Phobius"/>
    </source>
</evidence>
<evidence type="ECO:0000313" key="3">
    <source>
        <dbReference type="Proteomes" id="UP000521227"/>
    </source>
</evidence>
<dbReference type="PANTHER" id="PTHR36535">
    <property type="entry name" value="YALI0E30327P"/>
    <property type="match status" value="1"/>
</dbReference>
<evidence type="ECO:0008006" key="4">
    <source>
        <dbReference type="Google" id="ProtNLM"/>
    </source>
</evidence>
<keyword evidence="1" id="KW-0472">Membrane</keyword>
<proteinExistence type="predicted"/>
<keyword evidence="1" id="KW-1133">Transmembrane helix</keyword>
<feature type="transmembrane region" description="Helical" evidence="1">
    <location>
        <begin position="73"/>
        <end position="94"/>
    </location>
</feature>